<proteinExistence type="predicted"/>
<evidence type="ECO:0008006" key="3">
    <source>
        <dbReference type="Google" id="ProtNLM"/>
    </source>
</evidence>
<accession>A0ABV4CNE5</accession>
<dbReference type="RefSeq" id="WP_369775477.1">
    <property type="nucleotide sequence ID" value="NZ_JBGEHV010000061.1"/>
</dbReference>
<name>A0ABV4CNE5_9PSEU</name>
<sequence>MTLEVVEQSLQSASDDAAAAEEQVSAIQLGSGPGKVSDALPGSASKEAAGKLADDWDAEIKALAKALGDYAQGLQDSLAQYRNDDEGSAAGFADIDLSAFGRV</sequence>
<protein>
    <recommendedName>
        <fullName evidence="3">Excreted virulence factor EspC, type VII ESX diderm</fullName>
    </recommendedName>
</protein>
<keyword evidence="2" id="KW-1185">Reference proteome</keyword>
<organism evidence="1 2">
    <name type="scientific">Saccharopolyspora cebuensis</name>
    <dbReference type="NCBI Taxonomy" id="418759"/>
    <lineage>
        <taxon>Bacteria</taxon>
        <taxon>Bacillati</taxon>
        <taxon>Actinomycetota</taxon>
        <taxon>Actinomycetes</taxon>
        <taxon>Pseudonocardiales</taxon>
        <taxon>Pseudonocardiaceae</taxon>
        <taxon>Saccharopolyspora</taxon>
    </lineage>
</organism>
<dbReference type="EMBL" id="JBGEHV010000061">
    <property type="protein sequence ID" value="MEY8042625.1"/>
    <property type="molecule type" value="Genomic_DNA"/>
</dbReference>
<dbReference type="Proteomes" id="UP001564626">
    <property type="component" value="Unassembled WGS sequence"/>
</dbReference>
<reference evidence="1 2" key="1">
    <citation type="submission" date="2024-08" db="EMBL/GenBank/DDBJ databases">
        <title>Genome mining of Saccharopolyspora cebuensis PGLac3 from Nigerian medicinal plant.</title>
        <authorList>
            <person name="Ezeobiora C.E."/>
            <person name="Igbokwe N.H."/>
            <person name="Amin D.H."/>
            <person name="Mendie U.E."/>
        </authorList>
    </citation>
    <scope>NUCLEOTIDE SEQUENCE [LARGE SCALE GENOMIC DNA]</scope>
    <source>
        <strain evidence="1 2">PGLac3</strain>
    </source>
</reference>
<gene>
    <name evidence="1" type="ORF">AB8O55_24735</name>
</gene>
<evidence type="ECO:0000313" key="1">
    <source>
        <dbReference type="EMBL" id="MEY8042625.1"/>
    </source>
</evidence>
<comment type="caution">
    <text evidence="1">The sequence shown here is derived from an EMBL/GenBank/DDBJ whole genome shotgun (WGS) entry which is preliminary data.</text>
</comment>
<evidence type="ECO:0000313" key="2">
    <source>
        <dbReference type="Proteomes" id="UP001564626"/>
    </source>
</evidence>